<dbReference type="EMBL" id="NCVQ01000004">
    <property type="protein sequence ID" value="PWZ30846.1"/>
    <property type="molecule type" value="Genomic_DNA"/>
</dbReference>
<dbReference type="InterPro" id="IPR034347">
    <property type="entry name" value="GST_Phi_C"/>
</dbReference>
<name>A0A3L6FCB0_MAIZE</name>
<dbReference type="SFLD" id="SFLDG00358">
    <property type="entry name" value="Main_(cytGST)"/>
    <property type="match status" value="1"/>
</dbReference>
<dbReference type="Pfam" id="PF00043">
    <property type="entry name" value="GST_C"/>
    <property type="match status" value="1"/>
</dbReference>
<evidence type="ECO:0000313" key="7">
    <source>
        <dbReference type="EMBL" id="PWZ30846.1"/>
    </source>
</evidence>
<dbReference type="FunFam" id="1.20.1050.10:FF:000004">
    <property type="entry name" value="Glutathione S-transferase F2"/>
    <property type="match status" value="1"/>
</dbReference>
<reference evidence="7 8" key="1">
    <citation type="journal article" date="2018" name="Nat. Genet.">
        <title>Extensive intraspecific gene order and gene structural variations between Mo17 and other maize genomes.</title>
        <authorList>
            <person name="Sun S."/>
            <person name="Zhou Y."/>
            <person name="Chen J."/>
            <person name="Shi J."/>
            <person name="Zhao H."/>
            <person name="Zhao H."/>
            <person name="Song W."/>
            <person name="Zhang M."/>
            <person name="Cui Y."/>
            <person name="Dong X."/>
            <person name="Liu H."/>
            <person name="Ma X."/>
            <person name="Jiao Y."/>
            <person name="Wang B."/>
            <person name="Wei X."/>
            <person name="Stein J.C."/>
            <person name="Glaubitz J.C."/>
            <person name="Lu F."/>
            <person name="Yu G."/>
            <person name="Liang C."/>
            <person name="Fengler K."/>
            <person name="Li B."/>
            <person name="Rafalski A."/>
            <person name="Schnable P.S."/>
            <person name="Ware D.H."/>
            <person name="Buckler E.S."/>
            <person name="Lai J."/>
        </authorList>
    </citation>
    <scope>NUCLEOTIDE SEQUENCE [LARGE SCALE GENOMIC DNA]</scope>
    <source>
        <strain evidence="8">cv. Missouri 17</strain>
        <tissue evidence="7">Seedling</tissue>
    </source>
</reference>
<feature type="domain" description="GST C-terminal" evidence="6">
    <location>
        <begin position="169"/>
        <end position="298"/>
    </location>
</feature>
<evidence type="ECO:0000256" key="1">
    <source>
        <dbReference type="ARBA" id="ARBA00010128"/>
    </source>
</evidence>
<dbReference type="SFLD" id="SFLDS00019">
    <property type="entry name" value="Glutathione_Transferase_(cytos"/>
    <property type="match status" value="1"/>
</dbReference>
<dbReference type="Gene3D" id="1.20.1050.10">
    <property type="match status" value="1"/>
</dbReference>
<evidence type="ECO:0000259" key="6">
    <source>
        <dbReference type="PROSITE" id="PS50405"/>
    </source>
</evidence>
<dbReference type="GO" id="GO:0009635">
    <property type="term" value="P:response to herbicide"/>
    <property type="evidence" value="ECO:0007669"/>
    <property type="project" value="UniProtKB-ARBA"/>
</dbReference>
<dbReference type="PANTHER" id="PTHR43900">
    <property type="entry name" value="GLUTATHIONE S-TRANSFERASE RHO"/>
    <property type="match status" value="1"/>
</dbReference>
<sequence length="298" mass="33248">MGSGSPGSPPLPSCPAGLLTCDSHWNLSIAFRVSVQLVSIEQPRAEVCIPPPVYDLASPGITVLDLDLDLLSDEQAKMAPVRVFGTADFVNAARVMACLEEVGVEYEVVEVDYAAMEHKGAQHLARNPFGQIPAFQDGDTMLFESRAIAKYVLRKYSKSAQVDLLREGNPEEAAMVDVWTEVEAHTYLPAIAPIFYEYVVYPAEHGTTPNQEVVDESVERLRKVLDVYEAHLYKTKQLYLAGDYFSLADLNHVPYTFHLMRTPHASLFEAYPHVKAWWERVIARPSLQKLAPDMVIKA</sequence>
<dbReference type="PROSITE" id="PS50404">
    <property type="entry name" value="GST_NTER"/>
    <property type="match status" value="1"/>
</dbReference>
<comment type="catalytic activity">
    <reaction evidence="4">
        <text>RX + glutathione = an S-substituted glutathione + a halide anion + H(+)</text>
        <dbReference type="Rhea" id="RHEA:16437"/>
        <dbReference type="ChEBI" id="CHEBI:15378"/>
        <dbReference type="ChEBI" id="CHEBI:16042"/>
        <dbReference type="ChEBI" id="CHEBI:17792"/>
        <dbReference type="ChEBI" id="CHEBI:57925"/>
        <dbReference type="ChEBI" id="CHEBI:90779"/>
        <dbReference type="EC" id="2.5.1.18"/>
    </reaction>
</comment>
<feature type="domain" description="GST N-terminal" evidence="5">
    <location>
        <begin position="79"/>
        <end position="160"/>
    </location>
</feature>
<dbReference type="InterPro" id="IPR040079">
    <property type="entry name" value="Glutathione_S-Trfase"/>
</dbReference>
<dbReference type="EC" id="2.5.1.18" evidence="2"/>
<proteinExistence type="inferred from homology"/>
<organism evidence="7 8">
    <name type="scientific">Zea mays</name>
    <name type="common">Maize</name>
    <dbReference type="NCBI Taxonomy" id="4577"/>
    <lineage>
        <taxon>Eukaryota</taxon>
        <taxon>Viridiplantae</taxon>
        <taxon>Streptophyta</taxon>
        <taxon>Embryophyta</taxon>
        <taxon>Tracheophyta</taxon>
        <taxon>Spermatophyta</taxon>
        <taxon>Magnoliopsida</taxon>
        <taxon>Liliopsida</taxon>
        <taxon>Poales</taxon>
        <taxon>Poaceae</taxon>
        <taxon>PACMAD clade</taxon>
        <taxon>Panicoideae</taxon>
        <taxon>Andropogonodae</taxon>
        <taxon>Andropogoneae</taxon>
        <taxon>Tripsacinae</taxon>
        <taxon>Zea</taxon>
    </lineage>
</organism>
<dbReference type="Proteomes" id="UP000251960">
    <property type="component" value="Chromosome 3"/>
</dbReference>
<dbReference type="InterPro" id="IPR036282">
    <property type="entry name" value="Glutathione-S-Trfase_C_sf"/>
</dbReference>
<dbReference type="PANTHER" id="PTHR43900:SF35">
    <property type="entry name" value="GLUTATHIONE TRANSFERASE"/>
    <property type="match status" value="1"/>
</dbReference>
<dbReference type="Gene3D" id="3.40.30.10">
    <property type="entry name" value="Glutaredoxin"/>
    <property type="match status" value="1"/>
</dbReference>
<dbReference type="InterPro" id="IPR036249">
    <property type="entry name" value="Thioredoxin-like_sf"/>
</dbReference>
<evidence type="ECO:0000259" key="5">
    <source>
        <dbReference type="PROSITE" id="PS50404"/>
    </source>
</evidence>
<dbReference type="InterPro" id="IPR010987">
    <property type="entry name" value="Glutathione-S-Trfase_C-like"/>
</dbReference>
<dbReference type="InterPro" id="IPR004045">
    <property type="entry name" value="Glutathione_S-Trfase_N"/>
</dbReference>
<dbReference type="InterPro" id="IPR004046">
    <property type="entry name" value="GST_C"/>
</dbReference>
<dbReference type="AlphaFoldDB" id="A0A3L6FCB0"/>
<dbReference type="PROSITE" id="PS50405">
    <property type="entry name" value="GST_CTER"/>
    <property type="match status" value="1"/>
</dbReference>
<gene>
    <name evidence="7" type="primary">GSTF1</name>
    <name evidence="7" type="ORF">Zm00014a_040901</name>
</gene>
<evidence type="ECO:0000256" key="2">
    <source>
        <dbReference type="ARBA" id="ARBA00012452"/>
    </source>
</evidence>
<evidence type="ECO:0000256" key="4">
    <source>
        <dbReference type="ARBA" id="ARBA00047960"/>
    </source>
</evidence>
<keyword evidence="3 7" id="KW-0808">Transferase</keyword>
<evidence type="ECO:0000313" key="8">
    <source>
        <dbReference type="Proteomes" id="UP000251960"/>
    </source>
</evidence>
<dbReference type="SUPFAM" id="SSF47616">
    <property type="entry name" value="GST C-terminal domain-like"/>
    <property type="match status" value="1"/>
</dbReference>
<dbReference type="CDD" id="cd03187">
    <property type="entry name" value="GST_C_Phi"/>
    <property type="match status" value="1"/>
</dbReference>
<comment type="caution">
    <text evidence="7">The sequence shown here is derived from an EMBL/GenBank/DDBJ whole genome shotgun (WGS) entry which is preliminary data.</text>
</comment>
<dbReference type="SUPFAM" id="SSF52833">
    <property type="entry name" value="Thioredoxin-like"/>
    <property type="match status" value="1"/>
</dbReference>
<dbReference type="ExpressionAtlas" id="A0A3L6FCB0">
    <property type="expression patterns" value="baseline and differential"/>
</dbReference>
<protein>
    <recommendedName>
        <fullName evidence="2">glutathione transferase</fullName>
        <ecNumber evidence="2">2.5.1.18</ecNumber>
    </recommendedName>
</protein>
<accession>A0A3L6FCB0</accession>
<dbReference type="GO" id="GO:0004364">
    <property type="term" value="F:glutathione transferase activity"/>
    <property type="evidence" value="ECO:0007669"/>
    <property type="project" value="UniProtKB-EC"/>
</dbReference>
<evidence type="ECO:0000256" key="3">
    <source>
        <dbReference type="ARBA" id="ARBA00022679"/>
    </source>
</evidence>
<comment type="similarity">
    <text evidence="1">Belongs to the GST superfamily. Phi family.</text>
</comment>
<dbReference type="FunFam" id="3.40.30.10:FF:000016">
    <property type="entry name" value="Glutathione S-transferase F2"/>
    <property type="match status" value="1"/>
</dbReference>
<dbReference type="Pfam" id="PF02798">
    <property type="entry name" value="GST_N"/>
    <property type="match status" value="1"/>
</dbReference>